<dbReference type="EMBL" id="CP091512">
    <property type="protein sequence ID" value="UOO93501.1"/>
    <property type="molecule type" value="Genomic_DNA"/>
</dbReference>
<dbReference type="SMART" id="SM00347">
    <property type="entry name" value="HTH_MARR"/>
    <property type="match status" value="1"/>
</dbReference>
<reference evidence="5" key="1">
    <citation type="submission" date="2021-12" db="EMBL/GenBank/DDBJ databases">
        <authorList>
            <person name="Veyrier F.J."/>
        </authorList>
    </citation>
    <scope>NUCLEOTIDE SEQUENCE</scope>
    <source>
        <strain evidence="5">SAG 1488-6</strain>
    </source>
</reference>
<name>A0ABY4EDY7_VITST</name>
<gene>
    <name evidence="5" type="ORF">LVJ81_05610</name>
</gene>
<dbReference type="SUPFAM" id="SSF46785">
    <property type="entry name" value="Winged helix' DNA-binding domain"/>
    <property type="match status" value="1"/>
</dbReference>
<keyword evidence="3" id="KW-0804">Transcription</keyword>
<dbReference type="InterPro" id="IPR036390">
    <property type="entry name" value="WH_DNA-bd_sf"/>
</dbReference>
<sequence>MIDTRPVSKPLLAYTVARLDRLVSKLLTQQLKAMDITLPQYTALSVLAAKGSLSNAQLAERSFIKPQSANKILQDLLQAGLIERHADPSHGRIILMTLTEQGQRTLAQCHQLALEVEHKMLQNMDIHLVNLIQSSMEKMTKNLKD</sequence>
<dbReference type="InterPro" id="IPR000835">
    <property type="entry name" value="HTH_MarR-typ"/>
</dbReference>
<evidence type="ECO:0000313" key="6">
    <source>
        <dbReference type="Proteomes" id="UP000832034"/>
    </source>
</evidence>
<evidence type="ECO:0000256" key="2">
    <source>
        <dbReference type="ARBA" id="ARBA00023125"/>
    </source>
</evidence>
<keyword evidence="1" id="KW-0805">Transcription regulation</keyword>
<evidence type="ECO:0000259" key="4">
    <source>
        <dbReference type="PROSITE" id="PS50995"/>
    </source>
</evidence>
<dbReference type="Gene3D" id="1.10.10.10">
    <property type="entry name" value="Winged helix-like DNA-binding domain superfamily/Winged helix DNA-binding domain"/>
    <property type="match status" value="1"/>
</dbReference>
<proteinExistence type="predicted"/>
<keyword evidence="6" id="KW-1185">Reference proteome</keyword>
<protein>
    <submittedName>
        <fullName evidence="5">MarR family transcriptional regulator</fullName>
    </submittedName>
</protein>
<dbReference type="Pfam" id="PF12802">
    <property type="entry name" value="MarR_2"/>
    <property type="match status" value="1"/>
</dbReference>
<dbReference type="InterPro" id="IPR036388">
    <property type="entry name" value="WH-like_DNA-bd_sf"/>
</dbReference>
<dbReference type="PROSITE" id="PS50995">
    <property type="entry name" value="HTH_MARR_2"/>
    <property type="match status" value="1"/>
</dbReference>
<feature type="domain" description="HTH marR-type" evidence="4">
    <location>
        <begin position="9"/>
        <end position="141"/>
    </location>
</feature>
<dbReference type="Proteomes" id="UP000832034">
    <property type="component" value="Chromosome"/>
</dbReference>
<reference evidence="5" key="2">
    <citation type="journal article" date="2022" name="Res Sq">
        <title>Evolution of multicellular longitudinally dividing oral cavity symbionts (Neisseriaceae).</title>
        <authorList>
            <person name="Nyongesa S."/>
            <person name="Weber P."/>
            <person name="Bernet E."/>
            <person name="Pullido F."/>
            <person name="Nieckarz M."/>
            <person name="Delaby M."/>
            <person name="Nieves C."/>
            <person name="Viehboeck T."/>
            <person name="Krause N."/>
            <person name="Rivera-Millot A."/>
            <person name="Nakamura A."/>
            <person name="Vischer N."/>
            <person name="VanNieuwenhze M."/>
            <person name="Brun Y."/>
            <person name="Cava F."/>
            <person name="Bulgheresi S."/>
            <person name="Veyrier F."/>
        </authorList>
    </citation>
    <scope>NUCLEOTIDE SEQUENCE</scope>
    <source>
        <strain evidence="5">SAG 1488-6</strain>
    </source>
</reference>
<evidence type="ECO:0000256" key="1">
    <source>
        <dbReference type="ARBA" id="ARBA00023015"/>
    </source>
</evidence>
<dbReference type="PANTHER" id="PTHR42756">
    <property type="entry name" value="TRANSCRIPTIONAL REGULATOR, MARR"/>
    <property type="match status" value="1"/>
</dbReference>
<accession>A0ABY4EDY7</accession>
<dbReference type="PANTHER" id="PTHR42756:SF1">
    <property type="entry name" value="TRANSCRIPTIONAL REPRESSOR OF EMRAB OPERON"/>
    <property type="match status" value="1"/>
</dbReference>
<dbReference type="RefSeq" id="WP_019957701.1">
    <property type="nucleotide sequence ID" value="NZ_CP091512.1"/>
</dbReference>
<organism evidence="5 6">
    <name type="scientific">Vitreoscilla stercoraria</name>
    <dbReference type="NCBI Taxonomy" id="61"/>
    <lineage>
        <taxon>Bacteria</taxon>
        <taxon>Pseudomonadati</taxon>
        <taxon>Pseudomonadota</taxon>
        <taxon>Betaproteobacteria</taxon>
        <taxon>Neisseriales</taxon>
        <taxon>Neisseriaceae</taxon>
        <taxon>Vitreoscilla</taxon>
    </lineage>
</organism>
<evidence type="ECO:0000313" key="5">
    <source>
        <dbReference type="EMBL" id="UOO93501.1"/>
    </source>
</evidence>
<keyword evidence="2" id="KW-0238">DNA-binding</keyword>
<evidence type="ECO:0000256" key="3">
    <source>
        <dbReference type="ARBA" id="ARBA00023163"/>
    </source>
</evidence>